<keyword evidence="1" id="KW-0472">Membrane</keyword>
<feature type="transmembrane region" description="Helical" evidence="1">
    <location>
        <begin position="20"/>
        <end position="38"/>
    </location>
</feature>
<gene>
    <name evidence="2" type="ORF">WA026_002864</name>
</gene>
<accession>A0AAW1TLT2</accession>
<keyword evidence="1" id="KW-1133">Transmembrane helix</keyword>
<dbReference type="AlphaFoldDB" id="A0AAW1TLT2"/>
<evidence type="ECO:0000313" key="3">
    <source>
        <dbReference type="Proteomes" id="UP001431783"/>
    </source>
</evidence>
<sequence>MERSLREVLDRLSLFSALNPYNYFLLGYITTVVITRQAENLRLLRKSIIEECWDLTLAILDKIRRYLVDKLNICHEHLIVYFEGLLLSMFITSSEEYNIIFIVFSSSDDSEHLDDSTSTGQNCSPKEEFIIKMPEHQDHEGTAQEFLLELKIECSKDMESSLRGGSGPTITVFSSEPVQLFSIGIYHYGGNHKAG</sequence>
<dbReference type="EMBL" id="JARQZJ010000001">
    <property type="protein sequence ID" value="KAK9869106.1"/>
    <property type="molecule type" value="Genomic_DNA"/>
</dbReference>
<keyword evidence="3" id="KW-1185">Reference proteome</keyword>
<reference evidence="2 3" key="1">
    <citation type="submission" date="2023-03" db="EMBL/GenBank/DDBJ databases">
        <title>Genome insight into feeding habits of ladybird beetles.</title>
        <authorList>
            <person name="Li H.-S."/>
            <person name="Huang Y.-H."/>
            <person name="Pang H."/>
        </authorList>
    </citation>
    <scope>NUCLEOTIDE SEQUENCE [LARGE SCALE GENOMIC DNA]</scope>
    <source>
        <strain evidence="2">SYSU_2023b</strain>
        <tissue evidence="2">Whole body</tissue>
    </source>
</reference>
<keyword evidence="1" id="KW-0812">Transmembrane</keyword>
<organism evidence="2 3">
    <name type="scientific">Henosepilachna vigintioctopunctata</name>
    <dbReference type="NCBI Taxonomy" id="420089"/>
    <lineage>
        <taxon>Eukaryota</taxon>
        <taxon>Metazoa</taxon>
        <taxon>Ecdysozoa</taxon>
        <taxon>Arthropoda</taxon>
        <taxon>Hexapoda</taxon>
        <taxon>Insecta</taxon>
        <taxon>Pterygota</taxon>
        <taxon>Neoptera</taxon>
        <taxon>Endopterygota</taxon>
        <taxon>Coleoptera</taxon>
        <taxon>Polyphaga</taxon>
        <taxon>Cucujiformia</taxon>
        <taxon>Coccinelloidea</taxon>
        <taxon>Coccinellidae</taxon>
        <taxon>Epilachninae</taxon>
        <taxon>Epilachnini</taxon>
        <taxon>Henosepilachna</taxon>
    </lineage>
</organism>
<dbReference type="Proteomes" id="UP001431783">
    <property type="component" value="Unassembled WGS sequence"/>
</dbReference>
<name>A0AAW1TLT2_9CUCU</name>
<evidence type="ECO:0000256" key="1">
    <source>
        <dbReference type="SAM" id="Phobius"/>
    </source>
</evidence>
<proteinExistence type="predicted"/>
<comment type="caution">
    <text evidence="2">The sequence shown here is derived from an EMBL/GenBank/DDBJ whole genome shotgun (WGS) entry which is preliminary data.</text>
</comment>
<protein>
    <submittedName>
        <fullName evidence="2">Uncharacterized protein</fullName>
    </submittedName>
</protein>
<evidence type="ECO:0000313" key="2">
    <source>
        <dbReference type="EMBL" id="KAK9869106.1"/>
    </source>
</evidence>